<dbReference type="GO" id="GO:0016020">
    <property type="term" value="C:membrane"/>
    <property type="evidence" value="ECO:0007669"/>
    <property type="project" value="TreeGrafter"/>
</dbReference>
<feature type="signal peptide" evidence="3">
    <location>
        <begin position="1"/>
        <end position="32"/>
    </location>
</feature>
<comment type="caution">
    <text evidence="5">The sequence shown here is derived from an EMBL/GenBank/DDBJ whole genome shotgun (WGS) entry which is preliminary data.</text>
</comment>
<dbReference type="GO" id="GO:0005975">
    <property type="term" value="P:carbohydrate metabolic process"/>
    <property type="evidence" value="ECO:0007669"/>
    <property type="project" value="InterPro"/>
</dbReference>
<keyword evidence="2" id="KW-0378">Hydrolase</keyword>
<evidence type="ECO:0000256" key="3">
    <source>
        <dbReference type="SAM" id="SignalP"/>
    </source>
</evidence>
<name>A0AAE3GH37_9PSEU</name>
<evidence type="ECO:0000256" key="2">
    <source>
        <dbReference type="ARBA" id="ARBA00022801"/>
    </source>
</evidence>
<feature type="domain" description="NodB homology" evidence="4">
    <location>
        <begin position="51"/>
        <end position="228"/>
    </location>
</feature>
<dbReference type="InterPro" id="IPR002509">
    <property type="entry name" value="NODB_dom"/>
</dbReference>
<keyword evidence="6" id="KW-1185">Reference proteome</keyword>
<evidence type="ECO:0000256" key="1">
    <source>
        <dbReference type="ARBA" id="ARBA00022723"/>
    </source>
</evidence>
<dbReference type="InterPro" id="IPR011330">
    <property type="entry name" value="Glyco_hydro/deAcase_b/a-brl"/>
</dbReference>
<dbReference type="PANTHER" id="PTHR10587">
    <property type="entry name" value="GLYCOSYL TRANSFERASE-RELATED"/>
    <property type="match status" value="1"/>
</dbReference>
<reference evidence="5" key="1">
    <citation type="submission" date="2022-06" db="EMBL/GenBank/DDBJ databases">
        <title>Genomic Encyclopedia of Archaeal and Bacterial Type Strains, Phase II (KMG-II): from individual species to whole genera.</title>
        <authorList>
            <person name="Goeker M."/>
        </authorList>
    </citation>
    <scope>NUCLEOTIDE SEQUENCE</scope>
    <source>
        <strain evidence="5">DSM 43935</strain>
    </source>
</reference>
<dbReference type="GO" id="GO:0046872">
    <property type="term" value="F:metal ion binding"/>
    <property type="evidence" value="ECO:0007669"/>
    <property type="project" value="UniProtKB-KW"/>
</dbReference>
<dbReference type="Proteomes" id="UP001206128">
    <property type="component" value="Unassembled WGS sequence"/>
</dbReference>
<proteinExistence type="predicted"/>
<dbReference type="PROSITE" id="PS51677">
    <property type="entry name" value="NODB"/>
    <property type="match status" value="1"/>
</dbReference>
<evidence type="ECO:0000313" key="6">
    <source>
        <dbReference type="Proteomes" id="UP001206128"/>
    </source>
</evidence>
<evidence type="ECO:0000259" key="4">
    <source>
        <dbReference type="PROSITE" id="PS51677"/>
    </source>
</evidence>
<keyword evidence="1" id="KW-0479">Metal-binding</keyword>
<organism evidence="5 6">
    <name type="scientific">Goodfellowiella coeruleoviolacea</name>
    <dbReference type="NCBI Taxonomy" id="334858"/>
    <lineage>
        <taxon>Bacteria</taxon>
        <taxon>Bacillati</taxon>
        <taxon>Actinomycetota</taxon>
        <taxon>Actinomycetes</taxon>
        <taxon>Pseudonocardiales</taxon>
        <taxon>Pseudonocardiaceae</taxon>
        <taxon>Goodfellowiella</taxon>
    </lineage>
</organism>
<dbReference type="EMBL" id="JAMTCK010000009">
    <property type="protein sequence ID" value="MCP2167235.1"/>
    <property type="molecule type" value="Genomic_DNA"/>
</dbReference>
<dbReference type="SUPFAM" id="SSF88713">
    <property type="entry name" value="Glycoside hydrolase/deacetylase"/>
    <property type="match status" value="1"/>
</dbReference>
<feature type="chain" id="PRO_5041914259" evidence="3">
    <location>
        <begin position="33"/>
        <end position="242"/>
    </location>
</feature>
<dbReference type="PANTHER" id="PTHR10587:SF133">
    <property type="entry name" value="CHITIN DEACETYLASE 1-RELATED"/>
    <property type="match status" value="1"/>
</dbReference>
<keyword evidence="3" id="KW-0732">Signal</keyword>
<protein>
    <submittedName>
        <fullName evidence="5">Polysaccharide deacetylase</fullName>
    </submittedName>
</protein>
<dbReference type="RefSeq" id="WP_253773900.1">
    <property type="nucleotide sequence ID" value="NZ_JAMTCK010000009.1"/>
</dbReference>
<sequence>MIKRLWSAPKPALLLSRISAFVVAALAMTVNAVPSHAVTPTAGPAPAACTGYVGLTYDDGPNPSSTRQLLAALQAAGAKATFFMMGSHEQQYPDLVRAVQAAGMPIGNHTWSHPHLTQLPQSTVYQEISQTQQVTQQLTGSRPTLFRPPYGETNATVASTASGLGLAQVLWSVDSQDWNGASTAQIVQAASRLQAGGIILMHDGGYQSTVNAVPQIVSALASRGLCPGRIVSSNGQPVVVAP</sequence>
<dbReference type="AlphaFoldDB" id="A0AAE3GH37"/>
<gene>
    <name evidence="5" type="ORF">LX83_004108</name>
</gene>
<accession>A0AAE3GH37</accession>
<dbReference type="InterPro" id="IPR050248">
    <property type="entry name" value="Polysacc_deacetylase_ArnD"/>
</dbReference>
<dbReference type="GO" id="GO:0016810">
    <property type="term" value="F:hydrolase activity, acting on carbon-nitrogen (but not peptide) bonds"/>
    <property type="evidence" value="ECO:0007669"/>
    <property type="project" value="InterPro"/>
</dbReference>
<dbReference type="Gene3D" id="3.20.20.370">
    <property type="entry name" value="Glycoside hydrolase/deacetylase"/>
    <property type="match status" value="1"/>
</dbReference>
<dbReference type="Pfam" id="PF01522">
    <property type="entry name" value="Polysacc_deac_1"/>
    <property type="match status" value="1"/>
</dbReference>
<evidence type="ECO:0000313" key="5">
    <source>
        <dbReference type="EMBL" id="MCP2167235.1"/>
    </source>
</evidence>